<dbReference type="GO" id="GO:0003677">
    <property type="term" value="F:DNA binding"/>
    <property type="evidence" value="ECO:0007669"/>
    <property type="project" value="UniProtKB-UniRule"/>
</dbReference>
<proteinExistence type="predicted"/>
<evidence type="ECO:0000313" key="4">
    <source>
        <dbReference type="EnsemblMetazoa" id="GBRI015965-PA"/>
    </source>
</evidence>
<keyword evidence="5" id="KW-1185">Reference proteome</keyword>
<feature type="DNA-binding region" description="HMG box" evidence="1">
    <location>
        <begin position="22"/>
        <end position="60"/>
    </location>
</feature>
<dbReference type="AlphaFoldDB" id="A0A1A9WDW0"/>
<reference evidence="5" key="1">
    <citation type="submission" date="2014-03" db="EMBL/GenBank/DDBJ databases">
        <authorList>
            <person name="Aksoy S."/>
            <person name="Warren W."/>
            <person name="Wilson R.K."/>
        </authorList>
    </citation>
    <scope>NUCLEOTIDE SEQUENCE [LARGE SCALE GENOMIC DNA]</scope>
    <source>
        <strain evidence="5">IAEA</strain>
    </source>
</reference>
<keyword evidence="1" id="KW-0238">DNA-binding</keyword>
<dbReference type="InterPro" id="IPR009071">
    <property type="entry name" value="HMG_box_dom"/>
</dbReference>
<evidence type="ECO:0000259" key="3">
    <source>
        <dbReference type="PROSITE" id="PS50118"/>
    </source>
</evidence>
<dbReference type="GO" id="GO:0005634">
    <property type="term" value="C:nucleus"/>
    <property type="evidence" value="ECO:0007669"/>
    <property type="project" value="UniProtKB-UniRule"/>
</dbReference>
<name>A0A1A9WDW0_9MUSC</name>
<dbReference type="SUPFAM" id="SSF47095">
    <property type="entry name" value="HMG-box"/>
    <property type="match status" value="1"/>
</dbReference>
<keyword evidence="1" id="KW-0539">Nucleus</keyword>
<evidence type="ECO:0000256" key="1">
    <source>
        <dbReference type="PROSITE-ProRule" id="PRU00267"/>
    </source>
</evidence>
<protein>
    <recommendedName>
        <fullName evidence="3">HMG box domain-containing protein</fullName>
    </recommendedName>
</protein>
<feature type="domain" description="HMG box" evidence="3">
    <location>
        <begin position="22"/>
        <end position="60"/>
    </location>
</feature>
<sequence>MLYAKTQYFTQLNPPKMAGERPKRPLSAYMLWLNENREQIKKDNPGSKVTDIAKRGDHPI</sequence>
<reference evidence="4" key="2">
    <citation type="submission" date="2020-05" db="UniProtKB">
        <authorList>
            <consortium name="EnsemblMetazoa"/>
        </authorList>
    </citation>
    <scope>IDENTIFICATION</scope>
    <source>
        <strain evidence="4">IAEA</strain>
    </source>
</reference>
<accession>A0A1A9WDW0</accession>
<dbReference type="VEuPathDB" id="VectorBase:GBRI015965"/>
<feature type="region of interest" description="Disordered" evidence="2">
    <location>
        <begin position="41"/>
        <end position="60"/>
    </location>
</feature>
<dbReference type="Pfam" id="PF00505">
    <property type="entry name" value="HMG_box"/>
    <property type="match status" value="1"/>
</dbReference>
<organism evidence="4 5">
    <name type="scientific">Glossina brevipalpis</name>
    <dbReference type="NCBI Taxonomy" id="37001"/>
    <lineage>
        <taxon>Eukaryota</taxon>
        <taxon>Metazoa</taxon>
        <taxon>Ecdysozoa</taxon>
        <taxon>Arthropoda</taxon>
        <taxon>Hexapoda</taxon>
        <taxon>Insecta</taxon>
        <taxon>Pterygota</taxon>
        <taxon>Neoptera</taxon>
        <taxon>Endopterygota</taxon>
        <taxon>Diptera</taxon>
        <taxon>Brachycera</taxon>
        <taxon>Muscomorpha</taxon>
        <taxon>Hippoboscoidea</taxon>
        <taxon>Glossinidae</taxon>
        <taxon>Glossina</taxon>
    </lineage>
</organism>
<dbReference type="Proteomes" id="UP000091820">
    <property type="component" value="Unassembled WGS sequence"/>
</dbReference>
<dbReference type="Gene3D" id="1.10.30.10">
    <property type="entry name" value="High mobility group box domain"/>
    <property type="match status" value="1"/>
</dbReference>
<dbReference type="STRING" id="37001.A0A1A9WDW0"/>
<evidence type="ECO:0000313" key="5">
    <source>
        <dbReference type="Proteomes" id="UP000091820"/>
    </source>
</evidence>
<dbReference type="InterPro" id="IPR036910">
    <property type="entry name" value="HMG_box_dom_sf"/>
</dbReference>
<dbReference type="PROSITE" id="PS50118">
    <property type="entry name" value="HMG_BOX_2"/>
    <property type="match status" value="1"/>
</dbReference>
<dbReference type="EnsemblMetazoa" id="GBRI015965-RA">
    <property type="protein sequence ID" value="GBRI015965-PA"/>
    <property type="gene ID" value="GBRI015965"/>
</dbReference>
<evidence type="ECO:0000256" key="2">
    <source>
        <dbReference type="SAM" id="MobiDB-lite"/>
    </source>
</evidence>